<dbReference type="InterPro" id="IPR036866">
    <property type="entry name" value="RibonucZ/Hydroxyglut_hydro"/>
</dbReference>
<dbReference type="InterPro" id="IPR051453">
    <property type="entry name" value="MBL_Glyoxalase_II"/>
</dbReference>
<keyword evidence="3" id="KW-0378">Hydrolase</keyword>
<protein>
    <submittedName>
        <fullName evidence="6">Metallo-beta-lactamase family protein</fullName>
    </submittedName>
</protein>
<keyword evidence="2" id="KW-0479">Metal-binding</keyword>
<evidence type="ECO:0000313" key="6">
    <source>
        <dbReference type="EMBL" id="QLI05220.1"/>
    </source>
</evidence>
<dbReference type="KEGG" id="cinf:CINF_0699"/>
<comment type="cofactor">
    <cofactor evidence="1">
        <name>Zn(2+)</name>
        <dbReference type="ChEBI" id="CHEBI:29105"/>
    </cofactor>
</comment>
<dbReference type="SMART" id="SM00849">
    <property type="entry name" value="Lactamase_B"/>
    <property type="match status" value="1"/>
</dbReference>
<dbReference type="PANTHER" id="PTHR46233">
    <property type="entry name" value="HYDROXYACYLGLUTATHIONE HYDROLASE GLOC"/>
    <property type="match status" value="1"/>
</dbReference>
<dbReference type="EMBL" id="CP049075">
    <property type="protein sequence ID" value="QLI05220.1"/>
    <property type="molecule type" value="Genomic_DNA"/>
</dbReference>
<sequence>MEILSKSFGELGTNCFIIKADFGSLIIDPGIGAFSWCKNNAKDALGILCTHAHFDHIYDALRISKELKAPIYLPQDDDILASSDPFLMLEQALNADVLVKPNERIKIGEFTCVFHHFPGHTPGCSAIEIENLKDTWFCGDFLFKGSVGRWDFEFSNALSMKASLERVLQEPRNIKLYCGHGASTFLDNERENIRKILNIHIWR</sequence>
<evidence type="ECO:0000256" key="2">
    <source>
        <dbReference type="ARBA" id="ARBA00022723"/>
    </source>
</evidence>
<evidence type="ECO:0000259" key="5">
    <source>
        <dbReference type="SMART" id="SM00849"/>
    </source>
</evidence>
<evidence type="ECO:0000256" key="4">
    <source>
        <dbReference type="ARBA" id="ARBA00022833"/>
    </source>
</evidence>
<dbReference type="AlphaFoldDB" id="A0A7H9CGI7"/>
<dbReference type="CDD" id="cd06262">
    <property type="entry name" value="metallo-hydrolase-like_MBL-fold"/>
    <property type="match status" value="1"/>
</dbReference>
<keyword evidence="7" id="KW-1185">Reference proteome</keyword>
<organism evidence="6 7">
    <name type="scientific">Candidatus Campylobacter infans</name>
    <dbReference type="NCBI Taxonomy" id="2561898"/>
    <lineage>
        <taxon>Bacteria</taxon>
        <taxon>Pseudomonadati</taxon>
        <taxon>Campylobacterota</taxon>
        <taxon>Epsilonproteobacteria</taxon>
        <taxon>Campylobacterales</taxon>
        <taxon>Campylobacteraceae</taxon>
        <taxon>Campylobacter</taxon>
    </lineage>
</organism>
<dbReference type="InterPro" id="IPR001279">
    <property type="entry name" value="Metallo-B-lactamas"/>
</dbReference>
<dbReference type="GO" id="GO:0016787">
    <property type="term" value="F:hydrolase activity"/>
    <property type="evidence" value="ECO:0007669"/>
    <property type="project" value="UniProtKB-KW"/>
</dbReference>
<dbReference type="RefSeq" id="WP_179975768.1">
    <property type="nucleotide sequence ID" value="NZ_CP049075.1"/>
</dbReference>
<dbReference type="SUPFAM" id="SSF56281">
    <property type="entry name" value="Metallo-hydrolase/oxidoreductase"/>
    <property type="match status" value="1"/>
</dbReference>
<evidence type="ECO:0000256" key="1">
    <source>
        <dbReference type="ARBA" id="ARBA00001947"/>
    </source>
</evidence>
<evidence type="ECO:0000313" key="7">
    <source>
        <dbReference type="Proteomes" id="UP000509414"/>
    </source>
</evidence>
<name>A0A7H9CGI7_9BACT</name>
<dbReference type="GO" id="GO:0046872">
    <property type="term" value="F:metal ion binding"/>
    <property type="evidence" value="ECO:0007669"/>
    <property type="project" value="UniProtKB-KW"/>
</dbReference>
<gene>
    <name evidence="6" type="ORF">CINF_0699</name>
</gene>
<feature type="domain" description="Metallo-beta-lactamase" evidence="5">
    <location>
        <begin position="12"/>
        <end position="180"/>
    </location>
</feature>
<dbReference type="PANTHER" id="PTHR46233:SF3">
    <property type="entry name" value="HYDROXYACYLGLUTATHIONE HYDROLASE GLOC"/>
    <property type="match status" value="1"/>
</dbReference>
<dbReference type="Gene3D" id="3.60.15.10">
    <property type="entry name" value="Ribonuclease Z/Hydroxyacylglutathione hydrolase-like"/>
    <property type="match status" value="1"/>
</dbReference>
<reference evidence="6 7" key="1">
    <citation type="submission" date="2020-02" db="EMBL/GenBank/DDBJ databases">
        <title>Complete genome sequence of the novel Campylobacter species Candidatus Campylobacter infans.</title>
        <authorList>
            <person name="Duim B."/>
            <person name="Zomer A."/>
            <person name="van der Graaf L."/>
            <person name="Wagenaar J."/>
        </authorList>
    </citation>
    <scope>NUCLEOTIDE SEQUENCE [LARGE SCALE GENOMIC DNA]</scope>
    <source>
        <strain evidence="6 7">19S00001</strain>
    </source>
</reference>
<accession>A0A7H9CGI7</accession>
<dbReference type="Pfam" id="PF00753">
    <property type="entry name" value="Lactamase_B"/>
    <property type="match status" value="1"/>
</dbReference>
<evidence type="ECO:0000256" key="3">
    <source>
        <dbReference type="ARBA" id="ARBA00022801"/>
    </source>
</evidence>
<keyword evidence="4" id="KW-0862">Zinc</keyword>
<dbReference type="Proteomes" id="UP000509414">
    <property type="component" value="Chromosome"/>
</dbReference>
<proteinExistence type="predicted"/>